<accession>A0AAE0KJL4</accession>
<gene>
    <name evidence="2" type="ORF">B0H63DRAFT_525105</name>
</gene>
<evidence type="ECO:0000313" key="3">
    <source>
        <dbReference type="Proteomes" id="UP001285441"/>
    </source>
</evidence>
<organism evidence="2 3">
    <name type="scientific">Podospora didyma</name>
    <dbReference type="NCBI Taxonomy" id="330526"/>
    <lineage>
        <taxon>Eukaryota</taxon>
        <taxon>Fungi</taxon>
        <taxon>Dikarya</taxon>
        <taxon>Ascomycota</taxon>
        <taxon>Pezizomycotina</taxon>
        <taxon>Sordariomycetes</taxon>
        <taxon>Sordariomycetidae</taxon>
        <taxon>Sordariales</taxon>
        <taxon>Podosporaceae</taxon>
        <taxon>Podospora</taxon>
    </lineage>
</organism>
<dbReference type="Proteomes" id="UP001285441">
    <property type="component" value="Unassembled WGS sequence"/>
</dbReference>
<dbReference type="AlphaFoldDB" id="A0AAE0KJL4"/>
<name>A0AAE0KJL4_9PEZI</name>
<dbReference type="EMBL" id="JAULSW010000006">
    <property type="protein sequence ID" value="KAK3377841.1"/>
    <property type="molecule type" value="Genomic_DNA"/>
</dbReference>
<proteinExistence type="predicted"/>
<reference evidence="2" key="2">
    <citation type="submission" date="2023-06" db="EMBL/GenBank/DDBJ databases">
        <authorList>
            <consortium name="Lawrence Berkeley National Laboratory"/>
            <person name="Haridas S."/>
            <person name="Hensen N."/>
            <person name="Bonometti L."/>
            <person name="Westerberg I."/>
            <person name="Brannstrom I.O."/>
            <person name="Guillou S."/>
            <person name="Cros-Aarteil S."/>
            <person name="Calhoun S."/>
            <person name="Kuo A."/>
            <person name="Mondo S."/>
            <person name="Pangilinan J."/>
            <person name="Riley R."/>
            <person name="LaButti K."/>
            <person name="Andreopoulos B."/>
            <person name="Lipzen A."/>
            <person name="Chen C."/>
            <person name="Yanf M."/>
            <person name="Daum C."/>
            <person name="Ng V."/>
            <person name="Clum A."/>
            <person name="Steindorff A."/>
            <person name="Ohm R."/>
            <person name="Martin F."/>
            <person name="Silar P."/>
            <person name="Natvig D."/>
            <person name="Lalanne C."/>
            <person name="Gautier V."/>
            <person name="Ament-velasquez S.L."/>
            <person name="Kruys A."/>
            <person name="Hutchinson M.I."/>
            <person name="Powell A.J."/>
            <person name="Barry K."/>
            <person name="Miller A.N."/>
            <person name="Grigoriev I.V."/>
            <person name="Debuchy R."/>
            <person name="Gladieux P."/>
            <person name="Thoren M.H."/>
            <person name="Johannesson H."/>
        </authorList>
    </citation>
    <scope>NUCLEOTIDE SEQUENCE</scope>
    <source>
        <strain evidence="2">CBS 232.78</strain>
    </source>
</reference>
<sequence>MTDAKNFKLPHAAWARFSSALATPRSLSLRPSKNTITPRTKNTTKMPAIETSQLIAREAVSQFAKRADNWAAQEAGVVVVFCVVFLVAVGVLAAFIHKKLAARKAAKQNSF</sequence>
<comment type="caution">
    <text evidence="2">The sequence shown here is derived from an EMBL/GenBank/DDBJ whole genome shotgun (WGS) entry which is preliminary data.</text>
</comment>
<keyword evidence="1" id="KW-1133">Transmembrane helix</keyword>
<evidence type="ECO:0000256" key="1">
    <source>
        <dbReference type="SAM" id="Phobius"/>
    </source>
</evidence>
<keyword evidence="1" id="KW-0472">Membrane</keyword>
<protein>
    <submittedName>
        <fullName evidence="2">Uncharacterized protein</fullName>
    </submittedName>
</protein>
<feature type="transmembrane region" description="Helical" evidence="1">
    <location>
        <begin position="75"/>
        <end position="96"/>
    </location>
</feature>
<keyword evidence="1" id="KW-0812">Transmembrane</keyword>
<keyword evidence="3" id="KW-1185">Reference proteome</keyword>
<evidence type="ECO:0000313" key="2">
    <source>
        <dbReference type="EMBL" id="KAK3377841.1"/>
    </source>
</evidence>
<reference evidence="2" key="1">
    <citation type="journal article" date="2023" name="Mol. Phylogenet. Evol.">
        <title>Genome-scale phylogeny and comparative genomics of the fungal order Sordariales.</title>
        <authorList>
            <person name="Hensen N."/>
            <person name="Bonometti L."/>
            <person name="Westerberg I."/>
            <person name="Brannstrom I.O."/>
            <person name="Guillou S."/>
            <person name="Cros-Aarteil S."/>
            <person name="Calhoun S."/>
            <person name="Haridas S."/>
            <person name="Kuo A."/>
            <person name="Mondo S."/>
            <person name="Pangilinan J."/>
            <person name="Riley R."/>
            <person name="LaButti K."/>
            <person name="Andreopoulos B."/>
            <person name="Lipzen A."/>
            <person name="Chen C."/>
            <person name="Yan M."/>
            <person name="Daum C."/>
            <person name="Ng V."/>
            <person name="Clum A."/>
            <person name="Steindorff A."/>
            <person name="Ohm R.A."/>
            <person name="Martin F."/>
            <person name="Silar P."/>
            <person name="Natvig D.O."/>
            <person name="Lalanne C."/>
            <person name="Gautier V."/>
            <person name="Ament-Velasquez S.L."/>
            <person name="Kruys A."/>
            <person name="Hutchinson M.I."/>
            <person name="Powell A.J."/>
            <person name="Barry K."/>
            <person name="Miller A.N."/>
            <person name="Grigoriev I.V."/>
            <person name="Debuchy R."/>
            <person name="Gladieux P."/>
            <person name="Hiltunen Thoren M."/>
            <person name="Johannesson H."/>
        </authorList>
    </citation>
    <scope>NUCLEOTIDE SEQUENCE</scope>
    <source>
        <strain evidence="2">CBS 232.78</strain>
    </source>
</reference>